<name>A0A9P5U8H9_9AGAR</name>
<dbReference type="EMBL" id="JADNRY010000055">
    <property type="protein sequence ID" value="KAF9068958.1"/>
    <property type="molecule type" value="Genomic_DNA"/>
</dbReference>
<feature type="transmembrane region" description="Helical" evidence="2">
    <location>
        <begin position="234"/>
        <end position="258"/>
    </location>
</feature>
<feature type="transmembrane region" description="Helical" evidence="2">
    <location>
        <begin position="58"/>
        <end position="84"/>
    </location>
</feature>
<keyword evidence="4" id="KW-1185">Reference proteome</keyword>
<evidence type="ECO:0000256" key="1">
    <source>
        <dbReference type="SAM" id="MobiDB-lite"/>
    </source>
</evidence>
<proteinExistence type="predicted"/>
<accession>A0A9P5U8H9</accession>
<feature type="transmembrane region" description="Helical" evidence="2">
    <location>
        <begin position="264"/>
        <end position="282"/>
    </location>
</feature>
<feature type="transmembrane region" description="Helical" evidence="2">
    <location>
        <begin position="193"/>
        <end position="214"/>
    </location>
</feature>
<evidence type="ECO:0000256" key="2">
    <source>
        <dbReference type="SAM" id="Phobius"/>
    </source>
</evidence>
<keyword evidence="2" id="KW-0812">Transmembrane</keyword>
<feature type="region of interest" description="Disordered" evidence="1">
    <location>
        <begin position="342"/>
        <end position="365"/>
    </location>
</feature>
<feature type="transmembrane region" description="Helical" evidence="2">
    <location>
        <begin position="104"/>
        <end position="127"/>
    </location>
</feature>
<gene>
    <name evidence="3" type="ORF">BDP27DRAFT_1294411</name>
</gene>
<reference evidence="3" key="1">
    <citation type="submission" date="2020-11" db="EMBL/GenBank/DDBJ databases">
        <authorList>
            <consortium name="DOE Joint Genome Institute"/>
            <person name="Ahrendt S."/>
            <person name="Riley R."/>
            <person name="Andreopoulos W."/>
            <person name="Labutti K."/>
            <person name="Pangilinan J."/>
            <person name="Ruiz-Duenas F.J."/>
            <person name="Barrasa J.M."/>
            <person name="Sanchez-Garcia M."/>
            <person name="Camarero S."/>
            <person name="Miyauchi S."/>
            <person name="Serrano A."/>
            <person name="Linde D."/>
            <person name="Babiker R."/>
            <person name="Drula E."/>
            <person name="Ayuso-Fernandez I."/>
            <person name="Pacheco R."/>
            <person name="Padilla G."/>
            <person name="Ferreira P."/>
            <person name="Barriuso J."/>
            <person name="Kellner H."/>
            <person name="Castanera R."/>
            <person name="Alfaro M."/>
            <person name="Ramirez L."/>
            <person name="Pisabarro A.G."/>
            <person name="Kuo A."/>
            <person name="Tritt A."/>
            <person name="Lipzen A."/>
            <person name="He G."/>
            <person name="Yan M."/>
            <person name="Ng V."/>
            <person name="Cullen D."/>
            <person name="Martin F."/>
            <person name="Rosso M.-N."/>
            <person name="Henrissat B."/>
            <person name="Hibbett D."/>
            <person name="Martinez A.T."/>
            <person name="Grigoriev I.V."/>
        </authorList>
    </citation>
    <scope>NUCLEOTIDE SEQUENCE</scope>
    <source>
        <strain evidence="3">AH 40177</strain>
    </source>
</reference>
<comment type="caution">
    <text evidence="3">The sequence shown here is derived from an EMBL/GenBank/DDBJ whole genome shotgun (WGS) entry which is preliminary data.</text>
</comment>
<feature type="transmembrane region" description="Helical" evidence="2">
    <location>
        <begin position="139"/>
        <end position="157"/>
    </location>
</feature>
<feature type="transmembrane region" description="Helical" evidence="2">
    <location>
        <begin position="25"/>
        <end position="46"/>
    </location>
</feature>
<dbReference type="OrthoDB" id="2641762at2759"/>
<protein>
    <submittedName>
        <fullName evidence="3">Uncharacterized protein</fullName>
    </submittedName>
</protein>
<evidence type="ECO:0000313" key="3">
    <source>
        <dbReference type="EMBL" id="KAF9068958.1"/>
    </source>
</evidence>
<sequence length="365" mass="40481">MAPYYGPDEPESIIQVERFFLAGDLVAGAGYGIQVVLYYSCAMYLWNWRKQSFKSLFLLGYITLLISVSTIFVIVQARTVQLMYVDNRNYPGGPWPYFLATQNLAVNVMFDACLFVLTFLADTLMLWRCWVIWTASGKLTAYLVTAFPALILLASFGKFKPSYPVMGTLWTLESSEPGLSFYSRLPLAIGTSYYSISLGVNIILTILITGRLLVYRKQILRSMPAEHAKGYISLLTIIVESAAIYSICALLFLITYAVNNPANQIMLGISGAAQQIVSYLIIYRLADGRAWRTDTLYSASVVGIPGSPEKFKPPPPTRRRADPMNLSTFHAASVGFVLSDDQSRGELETHDRSGDDSASHIGSTV</sequence>
<feature type="compositionally biased region" description="Basic and acidic residues" evidence="1">
    <location>
        <begin position="342"/>
        <end position="358"/>
    </location>
</feature>
<evidence type="ECO:0000313" key="4">
    <source>
        <dbReference type="Proteomes" id="UP000772434"/>
    </source>
</evidence>
<keyword evidence="2" id="KW-1133">Transmembrane helix</keyword>
<dbReference type="Proteomes" id="UP000772434">
    <property type="component" value="Unassembled WGS sequence"/>
</dbReference>
<keyword evidence="2" id="KW-0472">Membrane</keyword>
<organism evidence="3 4">
    <name type="scientific">Rhodocollybia butyracea</name>
    <dbReference type="NCBI Taxonomy" id="206335"/>
    <lineage>
        <taxon>Eukaryota</taxon>
        <taxon>Fungi</taxon>
        <taxon>Dikarya</taxon>
        <taxon>Basidiomycota</taxon>
        <taxon>Agaricomycotina</taxon>
        <taxon>Agaricomycetes</taxon>
        <taxon>Agaricomycetidae</taxon>
        <taxon>Agaricales</taxon>
        <taxon>Marasmiineae</taxon>
        <taxon>Omphalotaceae</taxon>
        <taxon>Rhodocollybia</taxon>
    </lineage>
</organism>
<dbReference type="AlphaFoldDB" id="A0A9P5U8H9"/>